<feature type="compositionally biased region" description="Pro residues" evidence="1">
    <location>
        <begin position="144"/>
        <end position="162"/>
    </location>
</feature>
<gene>
    <name evidence="2" type="ORF">AAG570_006884</name>
</gene>
<feature type="compositionally biased region" description="Polar residues" evidence="1">
    <location>
        <begin position="229"/>
        <end position="239"/>
    </location>
</feature>
<reference evidence="2 3" key="1">
    <citation type="submission" date="2024-07" db="EMBL/GenBank/DDBJ databases">
        <title>Chromosome-level genome assembly of the water stick insect Ranatra chinensis (Heteroptera: Nepidae).</title>
        <authorList>
            <person name="Liu X."/>
        </authorList>
    </citation>
    <scope>NUCLEOTIDE SEQUENCE [LARGE SCALE GENOMIC DNA]</scope>
    <source>
        <strain evidence="2">Cailab_2021Rc</strain>
        <tissue evidence="2">Muscle</tissue>
    </source>
</reference>
<sequence length="252" mass="27943">MNECVVQARLELYGGGEGPPRPPPFDRILPVPFLYIIILEDRRKDRRQCNLFERLARPSIDNTSPDARSGMHSFTHWPPETRRAATAPPEKYNSRQCAPLACTTLNSFLTAPDNSSAYTTICRDIIVVGHYGVHETPDVGRPPATRPTPPRPAPPRHYPPGSPRRSTPGPFYYYYNRKEQPPPLAHSSRPAPSRTPTPSLTSLTSAVHSRYSKDSDGRIVSRDAHPLTSVLQSHPTVSSAHPRPSFGSLTAI</sequence>
<evidence type="ECO:0000313" key="3">
    <source>
        <dbReference type="Proteomes" id="UP001558652"/>
    </source>
</evidence>
<dbReference type="AlphaFoldDB" id="A0ABD0YVD4"/>
<feature type="compositionally biased region" description="Low complexity" evidence="1">
    <location>
        <begin position="187"/>
        <end position="206"/>
    </location>
</feature>
<evidence type="ECO:0000256" key="1">
    <source>
        <dbReference type="SAM" id="MobiDB-lite"/>
    </source>
</evidence>
<comment type="caution">
    <text evidence="2">The sequence shown here is derived from an EMBL/GenBank/DDBJ whole genome shotgun (WGS) entry which is preliminary data.</text>
</comment>
<name>A0ABD0YVD4_9HEMI</name>
<organism evidence="2 3">
    <name type="scientific">Ranatra chinensis</name>
    <dbReference type="NCBI Taxonomy" id="642074"/>
    <lineage>
        <taxon>Eukaryota</taxon>
        <taxon>Metazoa</taxon>
        <taxon>Ecdysozoa</taxon>
        <taxon>Arthropoda</taxon>
        <taxon>Hexapoda</taxon>
        <taxon>Insecta</taxon>
        <taxon>Pterygota</taxon>
        <taxon>Neoptera</taxon>
        <taxon>Paraneoptera</taxon>
        <taxon>Hemiptera</taxon>
        <taxon>Heteroptera</taxon>
        <taxon>Panheteroptera</taxon>
        <taxon>Nepomorpha</taxon>
        <taxon>Nepidae</taxon>
        <taxon>Ranatrinae</taxon>
        <taxon>Ranatra</taxon>
    </lineage>
</organism>
<evidence type="ECO:0000313" key="2">
    <source>
        <dbReference type="EMBL" id="KAL1139907.1"/>
    </source>
</evidence>
<protein>
    <submittedName>
        <fullName evidence="2">Uncharacterized protein</fullName>
    </submittedName>
</protein>
<dbReference type="EMBL" id="JBFDAA010000002">
    <property type="protein sequence ID" value="KAL1139907.1"/>
    <property type="molecule type" value="Genomic_DNA"/>
</dbReference>
<feature type="region of interest" description="Disordered" evidence="1">
    <location>
        <begin position="134"/>
        <end position="252"/>
    </location>
</feature>
<feature type="region of interest" description="Disordered" evidence="1">
    <location>
        <begin position="62"/>
        <end position="89"/>
    </location>
</feature>
<keyword evidence="3" id="KW-1185">Reference proteome</keyword>
<proteinExistence type="predicted"/>
<feature type="compositionally biased region" description="Basic and acidic residues" evidence="1">
    <location>
        <begin position="211"/>
        <end position="225"/>
    </location>
</feature>
<accession>A0ABD0YVD4</accession>
<dbReference type="Proteomes" id="UP001558652">
    <property type="component" value="Unassembled WGS sequence"/>
</dbReference>